<organism evidence="11 12">
    <name type="scientific">Patella caerulea</name>
    <name type="common">Rayed Mediterranean limpet</name>
    <dbReference type="NCBI Taxonomy" id="87958"/>
    <lineage>
        <taxon>Eukaryota</taxon>
        <taxon>Metazoa</taxon>
        <taxon>Spiralia</taxon>
        <taxon>Lophotrochozoa</taxon>
        <taxon>Mollusca</taxon>
        <taxon>Gastropoda</taxon>
        <taxon>Patellogastropoda</taxon>
        <taxon>Patelloidea</taxon>
        <taxon>Patellidae</taxon>
        <taxon>Patella</taxon>
    </lineage>
</organism>
<evidence type="ECO:0000259" key="10">
    <source>
        <dbReference type="PROSITE" id="PS50262"/>
    </source>
</evidence>
<dbReference type="SUPFAM" id="SSF81321">
    <property type="entry name" value="Family A G protein-coupled receptor-like"/>
    <property type="match status" value="1"/>
</dbReference>
<evidence type="ECO:0000256" key="1">
    <source>
        <dbReference type="ARBA" id="ARBA00004141"/>
    </source>
</evidence>
<keyword evidence="12" id="KW-1185">Reference proteome</keyword>
<dbReference type="InterPro" id="IPR000276">
    <property type="entry name" value="GPCR_Rhodpsn"/>
</dbReference>
<feature type="transmembrane region" description="Helical" evidence="9">
    <location>
        <begin position="263"/>
        <end position="282"/>
    </location>
</feature>
<feature type="transmembrane region" description="Helical" evidence="9">
    <location>
        <begin position="105"/>
        <end position="123"/>
    </location>
</feature>
<proteinExistence type="inferred from homology"/>
<dbReference type="PANTHER" id="PTHR24243:SF224">
    <property type="entry name" value="G-PROTEIN COUPLED RECEPTOR 19-RELATED"/>
    <property type="match status" value="1"/>
</dbReference>
<dbReference type="Gene3D" id="1.20.1070.10">
    <property type="entry name" value="Rhodopsin 7-helix transmembrane proteins"/>
    <property type="match status" value="1"/>
</dbReference>
<keyword evidence="2 8" id="KW-0812">Transmembrane</keyword>
<dbReference type="PRINTS" id="PR00237">
    <property type="entry name" value="GPCRRHODOPSN"/>
</dbReference>
<keyword evidence="3 9" id="KW-1133">Transmembrane helix</keyword>
<comment type="similarity">
    <text evidence="8">Belongs to the G-protein coupled receptor 1 family.</text>
</comment>
<evidence type="ECO:0000256" key="5">
    <source>
        <dbReference type="ARBA" id="ARBA00023136"/>
    </source>
</evidence>
<feature type="transmembrane region" description="Helical" evidence="9">
    <location>
        <begin position="27"/>
        <end position="56"/>
    </location>
</feature>
<dbReference type="Pfam" id="PF00001">
    <property type="entry name" value="7tm_1"/>
    <property type="match status" value="1"/>
</dbReference>
<protein>
    <recommendedName>
        <fullName evidence="10">G-protein coupled receptors family 1 profile domain-containing protein</fullName>
    </recommendedName>
</protein>
<comment type="caution">
    <text evidence="11">The sequence shown here is derived from an EMBL/GenBank/DDBJ whole genome shotgun (WGS) entry which is preliminary data.</text>
</comment>
<dbReference type="PROSITE" id="PS00237">
    <property type="entry name" value="G_PROTEIN_RECEP_F1_1"/>
    <property type="match status" value="1"/>
</dbReference>
<feature type="transmembrane region" description="Helical" evidence="9">
    <location>
        <begin position="63"/>
        <end position="85"/>
    </location>
</feature>
<evidence type="ECO:0000256" key="4">
    <source>
        <dbReference type="ARBA" id="ARBA00023040"/>
    </source>
</evidence>
<dbReference type="PANTHER" id="PTHR24243">
    <property type="entry name" value="G-PROTEIN COUPLED RECEPTOR"/>
    <property type="match status" value="1"/>
</dbReference>
<evidence type="ECO:0000256" key="3">
    <source>
        <dbReference type="ARBA" id="ARBA00022989"/>
    </source>
</evidence>
<evidence type="ECO:0000256" key="9">
    <source>
        <dbReference type="SAM" id="Phobius"/>
    </source>
</evidence>
<evidence type="ECO:0000256" key="8">
    <source>
        <dbReference type="RuleBase" id="RU000688"/>
    </source>
</evidence>
<dbReference type="PROSITE" id="PS50262">
    <property type="entry name" value="G_PROTEIN_RECEP_F1_2"/>
    <property type="match status" value="1"/>
</dbReference>
<sequence>MVVNEILTDANYNSTLLYELNHARQLFTVPVIVFLFIIMIVGAVGNVIVIIVYTFLTERTVATFYILIVALVDMVCCCFCLPFQIYDLWNPYINSLPTLCRINRFVENFTNLLNGFILICVASERYSKVCYPLEPYTRNKAKSLSIIVVVMALSMSWPQLIITGKQTLVVGKDKIIGEDCSYNDYFQNSIYVFLLMGLLYIAWVISFGLFIFFYLNILIAIIKRKRLMSLKKENLTTIKVPSPNNTTGGINGRIRMRSSKTTACLASVTLAAILTYVPFLTIQTIRNSGKFFQTTVTPTGEYYHYGDSAAVDLFCTFCVKSYFLNSAINPIIYSVMNPRFRDNVTCAFKQMFKKFTG</sequence>
<keyword evidence="6 8" id="KW-0675">Receptor</keyword>
<dbReference type="CDD" id="cd00637">
    <property type="entry name" value="7tm_classA_rhodopsin-like"/>
    <property type="match status" value="1"/>
</dbReference>
<dbReference type="InterPro" id="IPR017452">
    <property type="entry name" value="GPCR_Rhodpsn_7TM"/>
</dbReference>
<keyword evidence="4 8" id="KW-0297">G-protein coupled receptor</keyword>
<feature type="transmembrane region" description="Helical" evidence="9">
    <location>
        <begin position="190"/>
        <end position="222"/>
    </location>
</feature>
<keyword evidence="5 9" id="KW-0472">Membrane</keyword>
<feature type="domain" description="G-protein coupled receptors family 1 profile" evidence="10">
    <location>
        <begin position="45"/>
        <end position="333"/>
    </location>
</feature>
<dbReference type="Proteomes" id="UP001347796">
    <property type="component" value="Unassembled WGS sequence"/>
</dbReference>
<dbReference type="GO" id="GO:0004930">
    <property type="term" value="F:G protein-coupled receptor activity"/>
    <property type="evidence" value="ECO:0007669"/>
    <property type="project" value="UniProtKB-KW"/>
</dbReference>
<comment type="subcellular location">
    <subcellularLocation>
        <location evidence="1">Membrane</location>
        <topology evidence="1">Multi-pass membrane protein</topology>
    </subcellularLocation>
</comment>
<gene>
    <name evidence="11" type="ORF">SNE40_009383</name>
</gene>
<keyword evidence="7 8" id="KW-0807">Transducer</keyword>
<dbReference type="GO" id="GO:0005886">
    <property type="term" value="C:plasma membrane"/>
    <property type="evidence" value="ECO:0007669"/>
    <property type="project" value="TreeGrafter"/>
</dbReference>
<evidence type="ECO:0000256" key="6">
    <source>
        <dbReference type="ARBA" id="ARBA00023170"/>
    </source>
</evidence>
<dbReference type="EMBL" id="JAZGQO010000007">
    <property type="protein sequence ID" value="KAK6181552.1"/>
    <property type="molecule type" value="Genomic_DNA"/>
</dbReference>
<accession>A0AAN8JR55</accession>
<name>A0AAN8JR55_PATCE</name>
<evidence type="ECO:0000313" key="11">
    <source>
        <dbReference type="EMBL" id="KAK6181552.1"/>
    </source>
</evidence>
<reference evidence="11 12" key="1">
    <citation type="submission" date="2024-01" db="EMBL/GenBank/DDBJ databases">
        <title>The genome of the rayed Mediterranean limpet Patella caerulea (Linnaeus, 1758).</title>
        <authorList>
            <person name="Anh-Thu Weber A."/>
            <person name="Halstead-Nussloch G."/>
        </authorList>
    </citation>
    <scope>NUCLEOTIDE SEQUENCE [LARGE SCALE GENOMIC DNA]</scope>
    <source>
        <strain evidence="11">AATW-2023a</strain>
        <tissue evidence="11">Whole specimen</tissue>
    </source>
</reference>
<feature type="transmembrane region" description="Helical" evidence="9">
    <location>
        <begin position="144"/>
        <end position="162"/>
    </location>
</feature>
<dbReference type="AlphaFoldDB" id="A0AAN8JR55"/>
<evidence type="ECO:0000256" key="2">
    <source>
        <dbReference type="ARBA" id="ARBA00022692"/>
    </source>
</evidence>
<evidence type="ECO:0000256" key="7">
    <source>
        <dbReference type="ARBA" id="ARBA00023224"/>
    </source>
</evidence>
<evidence type="ECO:0000313" key="12">
    <source>
        <dbReference type="Proteomes" id="UP001347796"/>
    </source>
</evidence>